<dbReference type="PANTHER" id="PTHR32309">
    <property type="entry name" value="TYROSINE-PROTEIN KINASE"/>
    <property type="match status" value="1"/>
</dbReference>
<keyword evidence="4" id="KW-1185">Reference proteome</keyword>
<dbReference type="EMBL" id="NFZW01000015">
    <property type="protein sequence ID" value="RFA34648.1"/>
    <property type="molecule type" value="Genomic_DNA"/>
</dbReference>
<keyword evidence="2" id="KW-0812">Transmembrane</keyword>
<gene>
    <name evidence="3" type="ORF">CAL65_14905</name>
</gene>
<dbReference type="InterPro" id="IPR050445">
    <property type="entry name" value="Bact_polysacc_biosynth/exp"/>
</dbReference>
<dbReference type="GO" id="GO:0004713">
    <property type="term" value="F:protein tyrosine kinase activity"/>
    <property type="evidence" value="ECO:0007669"/>
    <property type="project" value="TreeGrafter"/>
</dbReference>
<dbReference type="Proteomes" id="UP000256763">
    <property type="component" value="Unassembled WGS sequence"/>
</dbReference>
<dbReference type="PANTHER" id="PTHR32309:SF13">
    <property type="entry name" value="FERRIC ENTEROBACTIN TRANSPORT PROTEIN FEPE"/>
    <property type="match status" value="1"/>
</dbReference>
<keyword evidence="2" id="KW-0472">Membrane</keyword>
<feature type="coiled-coil region" evidence="1">
    <location>
        <begin position="177"/>
        <end position="234"/>
    </location>
</feature>
<name>A0A3E0WPA8_9GAMM</name>
<accession>A0A3E0WPA8</accession>
<reference evidence="4" key="1">
    <citation type="submission" date="2017-05" db="EMBL/GenBank/DDBJ databases">
        <authorList>
            <person name="Sharma S."/>
            <person name="Sidhu C."/>
            <person name="Pinnaka A.K."/>
        </authorList>
    </citation>
    <scope>NUCLEOTIDE SEQUENCE [LARGE SCALE GENOMIC DNA]</scope>
    <source>
        <strain evidence="4">AK93</strain>
    </source>
</reference>
<feature type="transmembrane region" description="Helical" evidence="2">
    <location>
        <begin position="9"/>
        <end position="28"/>
    </location>
</feature>
<comment type="caution">
    <text evidence="3">The sequence shown here is derived from an EMBL/GenBank/DDBJ whole genome shotgun (WGS) entry which is preliminary data.</text>
</comment>
<dbReference type="RefSeq" id="WP_116302841.1">
    <property type="nucleotide sequence ID" value="NZ_NFZV01000014.1"/>
</dbReference>
<keyword evidence="2" id="KW-1133">Transmembrane helix</keyword>
<dbReference type="OrthoDB" id="5497849at2"/>
<feature type="transmembrane region" description="Helical" evidence="2">
    <location>
        <begin position="331"/>
        <end position="355"/>
    </location>
</feature>
<protein>
    <submittedName>
        <fullName evidence="3">Chain-length determining protein</fullName>
    </submittedName>
</protein>
<evidence type="ECO:0000256" key="1">
    <source>
        <dbReference type="SAM" id="Coils"/>
    </source>
</evidence>
<evidence type="ECO:0000313" key="3">
    <source>
        <dbReference type="EMBL" id="RFA34648.1"/>
    </source>
</evidence>
<sequence>MKVLLPKQPYWAISIVAIFGAVLYWSLWATDRYVSEANIVLQSASPAPPSLDFTSILTGGTSNELLMLRDHLRSVDMLIKLDRQLNLRDHYADPAIDRLSRLRSPSVPLEHLHRYYLKRVSIEMDEYAQVLRIRAQAYDPDTARAIASLLLQEGEKHMNVMGQRLAAEQVRFIELQVEDLMGRLDESREALIAYQNEHGLVSPTGTVESLSTVVATLEGELAKLNARRHALAASHSERSPEMVRLRHEIDAVRNQIDIEHARMATHSGEALNRISAEYESLRLQHEFSREMYASALAALENTRVEAARTLKQVSVLQAPTQPEYSTEPRRIYNITVFIIMAFLFSFIAHLIAAIVRDHRD</sequence>
<evidence type="ECO:0000313" key="4">
    <source>
        <dbReference type="Proteomes" id="UP000256763"/>
    </source>
</evidence>
<dbReference type="GO" id="GO:0005886">
    <property type="term" value="C:plasma membrane"/>
    <property type="evidence" value="ECO:0007669"/>
    <property type="project" value="TreeGrafter"/>
</dbReference>
<proteinExistence type="predicted"/>
<evidence type="ECO:0000256" key="2">
    <source>
        <dbReference type="SAM" id="Phobius"/>
    </source>
</evidence>
<organism evidence="3 4">
    <name type="scientific">Alkalilimnicola ehrlichii</name>
    <dbReference type="NCBI Taxonomy" id="351052"/>
    <lineage>
        <taxon>Bacteria</taxon>
        <taxon>Pseudomonadati</taxon>
        <taxon>Pseudomonadota</taxon>
        <taxon>Gammaproteobacteria</taxon>
        <taxon>Chromatiales</taxon>
        <taxon>Ectothiorhodospiraceae</taxon>
        <taxon>Alkalilimnicola</taxon>
    </lineage>
</organism>
<dbReference type="AlphaFoldDB" id="A0A3E0WPA8"/>
<keyword evidence="1" id="KW-0175">Coiled coil</keyword>